<dbReference type="EMBL" id="JACEFO010001783">
    <property type="protein sequence ID" value="KAF8702827.1"/>
    <property type="molecule type" value="Genomic_DNA"/>
</dbReference>
<dbReference type="OrthoDB" id="293868at2759"/>
<dbReference type="Pfam" id="PF13833">
    <property type="entry name" value="EF-hand_8"/>
    <property type="match status" value="1"/>
</dbReference>
<reference evidence="3" key="1">
    <citation type="submission" date="2020-07" db="EMBL/GenBank/DDBJ databases">
        <title>Genome sequence and genetic diversity analysis of an under-domesticated orphan crop, white fonio (Digitaria exilis).</title>
        <authorList>
            <person name="Bennetzen J.L."/>
            <person name="Chen S."/>
            <person name="Ma X."/>
            <person name="Wang X."/>
            <person name="Yssel A.E.J."/>
            <person name="Chaluvadi S.R."/>
            <person name="Johnson M."/>
            <person name="Gangashetty P."/>
            <person name="Hamidou F."/>
            <person name="Sanogo M.D."/>
            <person name="Zwaenepoel A."/>
            <person name="Wallace J."/>
            <person name="Van De Peer Y."/>
            <person name="Van Deynze A."/>
        </authorList>
    </citation>
    <scope>NUCLEOTIDE SEQUENCE</scope>
    <source>
        <tissue evidence="3">Leaves</tissue>
    </source>
</reference>
<feature type="compositionally biased region" description="Low complexity" evidence="1">
    <location>
        <begin position="154"/>
        <end position="163"/>
    </location>
</feature>
<dbReference type="InterPro" id="IPR011992">
    <property type="entry name" value="EF-hand-dom_pair"/>
</dbReference>
<evidence type="ECO:0000313" key="3">
    <source>
        <dbReference type="EMBL" id="KAF8702827.1"/>
    </source>
</evidence>
<keyword evidence="4" id="KW-1185">Reference proteome</keyword>
<dbReference type="InterPro" id="IPR002048">
    <property type="entry name" value="EF_hand_dom"/>
</dbReference>
<dbReference type="Gene3D" id="1.10.238.10">
    <property type="entry name" value="EF-hand"/>
    <property type="match status" value="1"/>
</dbReference>
<dbReference type="InterPro" id="IPR003903">
    <property type="entry name" value="UIM_dom"/>
</dbReference>
<evidence type="ECO:0000256" key="1">
    <source>
        <dbReference type="SAM" id="MobiDB-lite"/>
    </source>
</evidence>
<name>A0A835BKP3_9POAL</name>
<feature type="compositionally biased region" description="Basic residues" evidence="1">
    <location>
        <begin position="98"/>
        <end position="117"/>
    </location>
</feature>
<dbReference type="GO" id="GO:0005509">
    <property type="term" value="F:calcium ion binding"/>
    <property type="evidence" value="ECO:0007669"/>
    <property type="project" value="InterPro"/>
</dbReference>
<protein>
    <recommendedName>
        <fullName evidence="2">EF-hand domain-containing protein</fullName>
    </recommendedName>
</protein>
<accession>A0A835BKP3</accession>
<organism evidence="3 4">
    <name type="scientific">Digitaria exilis</name>
    <dbReference type="NCBI Taxonomy" id="1010633"/>
    <lineage>
        <taxon>Eukaryota</taxon>
        <taxon>Viridiplantae</taxon>
        <taxon>Streptophyta</taxon>
        <taxon>Embryophyta</taxon>
        <taxon>Tracheophyta</taxon>
        <taxon>Spermatophyta</taxon>
        <taxon>Magnoliopsida</taxon>
        <taxon>Liliopsida</taxon>
        <taxon>Poales</taxon>
        <taxon>Poaceae</taxon>
        <taxon>PACMAD clade</taxon>
        <taxon>Panicoideae</taxon>
        <taxon>Panicodae</taxon>
        <taxon>Paniceae</taxon>
        <taxon>Anthephorinae</taxon>
        <taxon>Digitaria</taxon>
    </lineage>
</organism>
<feature type="compositionally biased region" description="Acidic residues" evidence="1">
    <location>
        <begin position="61"/>
        <end position="92"/>
    </location>
</feature>
<proteinExistence type="predicted"/>
<dbReference type="AlphaFoldDB" id="A0A835BKP3"/>
<sequence length="311" mass="34384">MAGDETDQPMTEYERQRLSRIRENEARLEALGLRSLAASPLLRNPSVAAAAKAKQKKRSADEDEEYAPSEDGGGEEDDGSSSESGQDEEMDEEGKSASRSRNKGKKKKLSKSGKKSTKSTPTKCRFFSTDFVDDDAALQQAIALSLAESSETSMTTMGAESSSTVKGASENTPYKNNGKTSVQDSAKNKKIKMLGKSRIQLTEDDVVAFFFSFDEVGKGYITPWDLERMATINDFIWTDSEISKMIRCFDSDGDGKVCPFFFSIQINIRGSFRIHYGKSLVPASCHLLKHSPALILNRTDNFCFLLAICFF</sequence>
<feature type="domain" description="EF-hand" evidence="2">
    <location>
        <begin position="238"/>
        <end position="257"/>
    </location>
</feature>
<gene>
    <name evidence="3" type="ORF">HU200_032660</name>
</gene>
<feature type="compositionally biased region" description="Polar residues" evidence="1">
    <location>
        <begin position="164"/>
        <end position="182"/>
    </location>
</feature>
<dbReference type="PROSITE" id="PS50330">
    <property type="entry name" value="UIM"/>
    <property type="match status" value="1"/>
</dbReference>
<feature type="region of interest" description="Disordered" evidence="1">
    <location>
        <begin position="34"/>
        <end position="121"/>
    </location>
</feature>
<feature type="region of interest" description="Disordered" evidence="1">
    <location>
        <begin position="154"/>
        <end position="182"/>
    </location>
</feature>
<dbReference type="SUPFAM" id="SSF47473">
    <property type="entry name" value="EF-hand"/>
    <property type="match status" value="1"/>
</dbReference>
<evidence type="ECO:0000259" key="2">
    <source>
        <dbReference type="Pfam" id="PF13833"/>
    </source>
</evidence>
<dbReference type="Proteomes" id="UP000636709">
    <property type="component" value="Unassembled WGS sequence"/>
</dbReference>
<evidence type="ECO:0000313" key="4">
    <source>
        <dbReference type="Proteomes" id="UP000636709"/>
    </source>
</evidence>
<comment type="caution">
    <text evidence="3">The sequence shown here is derived from an EMBL/GenBank/DDBJ whole genome shotgun (WGS) entry which is preliminary data.</text>
</comment>